<reference evidence="2 3" key="1">
    <citation type="submission" date="2015-07" db="EMBL/GenBank/DDBJ databases">
        <title>The genome of Dufourea novaeangliae.</title>
        <authorList>
            <person name="Pan H."/>
            <person name="Kapheim K."/>
        </authorList>
    </citation>
    <scope>NUCLEOTIDE SEQUENCE [LARGE SCALE GENOMIC DNA]</scope>
    <source>
        <strain evidence="2">0120121106</strain>
        <tissue evidence="2">Whole body</tissue>
    </source>
</reference>
<dbReference type="STRING" id="178035.A0A154P4I4"/>
<keyword evidence="3" id="KW-1185">Reference proteome</keyword>
<dbReference type="EMBL" id="KQ434804">
    <property type="protein sequence ID" value="KZC06030.1"/>
    <property type="molecule type" value="Genomic_DNA"/>
</dbReference>
<feature type="region of interest" description="Disordered" evidence="1">
    <location>
        <begin position="1"/>
        <end position="34"/>
    </location>
</feature>
<sequence>MVSVTSPSRRFPRIPLNEEASTTMTPTTATTTTQKPSELSILSSTARTISQVHTSATSVPKVASHTGTMPTVKFDTLADDTATTTSATSMIPTASVTTKQSSNLANPPTVASLPVVATESPIISFGRHTVSPIEFQSGKFTAPGSYYITSGAKNKAQQSLLTYLLAQQGKTTLKSNEQNPLLNYVVLPPVMTNSLNNKIQNPVSSYVHPEEGKSALKDSLLNYMLQQEPNHGLSVQQSSLPETVNYVPLTNTYAERPKLSLSSLPFSTLSAVPRPMETINYVSATVPRVSGFATQDTSPSAAFPLGSSLDVLNSATSLPSSLGTGFTQSQSPSIFSSLPAGLNGGISAGIPGSLSATVPGSLSTLSLGQNFQHLGHLRQFEPARSQPLSYSPGLQLQLGGYGGIDYTLRPSNPAPRPLELGIAKVGLSLPEFPRQQLPAFSKFDPSVKRLESSASNHLVFDDIRGSLNS</sequence>
<evidence type="ECO:0000313" key="3">
    <source>
        <dbReference type="Proteomes" id="UP000076502"/>
    </source>
</evidence>
<dbReference type="Proteomes" id="UP000076502">
    <property type="component" value="Unassembled WGS sequence"/>
</dbReference>
<gene>
    <name evidence="2" type="ORF">WN55_07116</name>
</gene>
<name>A0A154P4I4_DUFNO</name>
<accession>A0A154P4I4</accession>
<proteinExistence type="predicted"/>
<dbReference type="AlphaFoldDB" id="A0A154P4I4"/>
<dbReference type="OrthoDB" id="7553547at2759"/>
<evidence type="ECO:0000256" key="1">
    <source>
        <dbReference type="SAM" id="MobiDB-lite"/>
    </source>
</evidence>
<evidence type="ECO:0000313" key="2">
    <source>
        <dbReference type="EMBL" id="KZC06030.1"/>
    </source>
</evidence>
<feature type="compositionally biased region" description="Low complexity" evidence="1">
    <location>
        <begin position="22"/>
        <end position="33"/>
    </location>
</feature>
<organism evidence="2 3">
    <name type="scientific">Dufourea novaeangliae</name>
    <name type="common">Sweat bee</name>
    <dbReference type="NCBI Taxonomy" id="178035"/>
    <lineage>
        <taxon>Eukaryota</taxon>
        <taxon>Metazoa</taxon>
        <taxon>Ecdysozoa</taxon>
        <taxon>Arthropoda</taxon>
        <taxon>Hexapoda</taxon>
        <taxon>Insecta</taxon>
        <taxon>Pterygota</taxon>
        <taxon>Neoptera</taxon>
        <taxon>Endopterygota</taxon>
        <taxon>Hymenoptera</taxon>
        <taxon>Apocrita</taxon>
        <taxon>Aculeata</taxon>
        <taxon>Apoidea</taxon>
        <taxon>Anthophila</taxon>
        <taxon>Halictidae</taxon>
        <taxon>Rophitinae</taxon>
        <taxon>Dufourea</taxon>
    </lineage>
</organism>
<protein>
    <submittedName>
        <fullName evidence="2">Uncharacterized protein</fullName>
    </submittedName>
</protein>